<gene>
    <name evidence="2" type="ORF">NCTC7582_03273</name>
</gene>
<reference evidence="2 3" key="1">
    <citation type="submission" date="2018-06" db="EMBL/GenBank/DDBJ databases">
        <authorList>
            <consortium name="Pathogen Informatics"/>
            <person name="Doyle S."/>
        </authorList>
    </citation>
    <scope>NUCLEOTIDE SEQUENCE [LARGE SCALE GENOMIC DNA]</scope>
    <source>
        <strain evidence="2 3">NCTC7582</strain>
    </source>
</reference>
<protein>
    <submittedName>
        <fullName evidence="2">Uncharacterized protein</fullName>
    </submittedName>
</protein>
<keyword evidence="1" id="KW-0472">Membrane</keyword>
<feature type="transmembrane region" description="Helical" evidence="1">
    <location>
        <begin position="79"/>
        <end position="101"/>
    </location>
</feature>
<evidence type="ECO:0000313" key="2">
    <source>
        <dbReference type="EMBL" id="SPU00419.1"/>
    </source>
</evidence>
<name>A0A2X0XN99_9BACI</name>
<sequence length="184" mass="21371">MSESKQQVKFLQWFAVALFFQFIYLNVFKYANLLQDILVYGAYLKSLSFYKAKTPISKYMACAMILALMSTFFSSHLLFYWSTVLIQGIKLLIIMEFGKILLSIEQKHDIQGSTTRVMKKYIAITFAVIISWTLLMNVTNDWQMGLLFLGALLLLAVNIRLFLHVLALRKHVKNKSFVVTYLQK</sequence>
<dbReference type="RefSeq" id="WP_112117736.1">
    <property type="nucleotide sequence ID" value="NZ_UAQE01000001.1"/>
</dbReference>
<dbReference type="Proteomes" id="UP000251431">
    <property type="component" value="Unassembled WGS sequence"/>
</dbReference>
<accession>A0A2X0XN99</accession>
<feature type="transmembrane region" description="Helical" evidence="1">
    <location>
        <begin position="55"/>
        <end position="73"/>
    </location>
</feature>
<proteinExistence type="predicted"/>
<keyword evidence="1" id="KW-1133">Transmembrane helix</keyword>
<feature type="transmembrane region" description="Helical" evidence="1">
    <location>
        <begin position="12"/>
        <end position="34"/>
    </location>
</feature>
<dbReference type="EMBL" id="UAQE01000001">
    <property type="protein sequence ID" value="SPU00419.1"/>
    <property type="molecule type" value="Genomic_DNA"/>
</dbReference>
<organism evidence="2 3">
    <name type="scientific">Lysinibacillus capsici</name>
    <dbReference type="NCBI Taxonomy" id="2115968"/>
    <lineage>
        <taxon>Bacteria</taxon>
        <taxon>Bacillati</taxon>
        <taxon>Bacillota</taxon>
        <taxon>Bacilli</taxon>
        <taxon>Bacillales</taxon>
        <taxon>Bacillaceae</taxon>
        <taxon>Lysinibacillus</taxon>
    </lineage>
</organism>
<feature type="transmembrane region" description="Helical" evidence="1">
    <location>
        <begin position="145"/>
        <end position="167"/>
    </location>
</feature>
<feature type="transmembrane region" description="Helical" evidence="1">
    <location>
        <begin position="121"/>
        <end position="139"/>
    </location>
</feature>
<evidence type="ECO:0000256" key="1">
    <source>
        <dbReference type="SAM" id="Phobius"/>
    </source>
</evidence>
<evidence type="ECO:0000313" key="3">
    <source>
        <dbReference type="Proteomes" id="UP000251431"/>
    </source>
</evidence>
<keyword evidence="1" id="KW-0812">Transmembrane</keyword>
<dbReference type="AlphaFoldDB" id="A0A2X0XN99"/>